<dbReference type="AlphaFoldDB" id="A0A7S6WQK7"/>
<organism evidence="1 2">
    <name type="scientific">Treponema pedis</name>
    <dbReference type="NCBI Taxonomy" id="409322"/>
    <lineage>
        <taxon>Bacteria</taxon>
        <taxon>Pseudomonadati</taxon>
        <taxon>Spirochaetota</taxon>
        <taxon>Spirochaetia</taxon>
        <taxon>Spirochaetales</taxon>
        <taxon>Treponemataceae</taxon>
        <taxon>Treponema</taxon>
    </lineage>
</organism>
<evidence type="ECO:0000313" key="2">
    <source>
        <dbReference type="Proteomes" id="UP000593915"/>
    </source>
</evidence>
<dbReference type="InterPro" id="IPR009016">
    <property type="entry name" value="Fe_hydrogenase"/>
</dbReference>
<gene>
    <name evidence="1" type="ORF">IFE08_03110</name>
</gene>
<dbReference type="RefSeq" id="WP_194076889.1">
    <property type="nucleotide sequence ID" value="NZ_CP061839.1"/>
</dbReference>
<evidence type="ECO:0000313" key="1">
    <source>
        <dbReference type="EMBL" id="QOW61392.1"/>
    </source>
</evidence>
<dbReference type="EMBL" id="CP061839">
    <property type="protein sequence ID" value="QOW61392.1"/>
    <property type="molecule type" value="Genomic_DNA"/>
</dbReference>
<proteinExistence type="predicted"/>
<protein>
    <submittedName>
        <fullName evidence="1">Uncharacterized protein</fullName>
    </submittedName>
</protein>
<reference evidence="1 2" key="1">
    <citation type="submission" date="2020-09" db="EMBL/GenBank/DDBJ databases">
        <title>Characterization of Treponema spp. from bovine digital dermatitis in Korea.</title>
        <authorList>
            <person name="Espiritu H.M."/>
            <person name="Cho Y.I."/>
            <person name="Mamuad L."/>
        </authorList>
    </citation>
    <scope>NUCLEOTIDE SEQUENCE [LARGE SCALE GENOMIC DNA]</scope>
    <source>
        <strain evidence="1 2">KS1</strain>
    </source>
</reference>
<dbReference type="SUPFAM" id="SSF53920">
    <property type="entry name" value="Fe-only hydrogenase"/>
    <property type="match status" value="1"/>
</dbReference>
<sequence length="204" mass="23766">MKKYIWLNPIVVNAYNTEDLKEELFKLGYIIVSHNINHLKIVLDKYRNFLSDNSTLLDQRCPMITEYFKKNNFTVIYHNIEPILIHAARELENRSDLKDGQKWIVTPCLSLKSFGDNLNLKNTYFITWDEFVNIHKLKIPFKPLKNSPIPPGFFDSIADNVLKITDNNISDLTQEKLNKYKLVEGLFCRNGCHNGDGVKCIQSK</sequence>
<name>A0A7S6WQK7_9SPIR</name>
<dbReference type="Proteomes" id="UP000593915">
    <property type="component" value="Chromosome"/>
</dbReference>
<accession>A0A7S6WQK7</accession>